<reference evidence="10" key="1">
    <citation type="journal article" date="2011" name="Genome Res.">
        <title>Phylogeny-wide analysis of social amoeba genomes highlights ancient origins for complex intercellular communication.</title>
        <authorList>
            <person name="Heidel A.J."/>
            <person name="Lawal H.M."/>
            <person name="Felder M."/>
            <person name="Schilde C."/>
            <person name="Helps N.R."/>
            <person name="Tunggal B."/>
            <person name="Rivero F."/>
            <person name="John U."/>
            <person name="Schleicher M."/>
            <person name="Eichinger L."/>
            <person name="Platzer M."/>
            <person name="Noegel A.A."/>
            <person name="Schaap P."/>
            <person name="Gloeckner G."/>
        </authorList>
    </citation>
    <scope>NUCLEOTIDE SEQUENCE [LARGE SCALE GENOMIC DNA]</scope>
    <source>
        <strain evidence="10">SH3</strain>
    </source>
</reference>
<feature type="active site" evidence="7">
    <location>
        <position position="130"/>
    </location>
</feature>
<protein>
    <recommendedName>
        <fullName evidence="8">Peptidase S26 domain-containing protein</fullName>
    </recommendedName>
</protein>
<evidence type="ECO:0000259" key="8">
    <source>
        <dbReference type="Pfam" id="PF10502"/>
    </source>
</evidence>
<dbReference type="OMA" id="KGYVWIE"/>
<dbReference type="GO" id="GO:0042720">
    <property type="term" value="C:mitochondrial inner membrane peptidase complex"/>
    <property type="evidence" value="ECO:0007669"/>
    <property type="project" value="TreeGrafter"/>
</dbReference>
<evidence type="ECO:0000256" key="6">
    <source>
        <dbReference type="ARBA" id="ARBA00038445"/>
    </source>
</evidence>
<accession>F4PS54</accession>
<dbReference type="Proteomes" id="UP000007797">
    <property type="component" value="Unassembled WGS sequence"/>
</dbReference>
<sequence>MLRQQLRLFQRIGSYSSSSSSYRSISSSLSSFNYYQTNENITTYRYYTANTSGQEDKLRIKDEQIKEDGQQQKEEDKQQQQKNKEEIEQEEYLGPMKILMQGSLALIQALGLAYLIHKYVVRRTYCVGRSMDPTLLDGDNVLVDMRKSAIDSVQVGDLVVIDTPTKAEFNSGKRVRFVGGDIVEFDHPSYGKRKVTIPKDFIWVEGDNAQASFDSRHYGPIPKHFIRGKLAYRVRFKEI</sequence>
<dbReference type="Pfam" id="PF10502">
    <property type="entry name" value="Peptidase_S26"/>
    <property type="match status" value="2"/>
</dbReference>
<dbReference type="InterPro" id="IPR036286">
    <property type="entry name" value="LexA/Signal_pep-like_sf"/>
</dbReference>
<dbReference type="PROSITE" id="PS00761">
    <property type="entry name" value="SPASE_I_3"/>
    <property type="match status" value="1"/>
</dbReference>
<evidence type="ECO:0000313" key="9">
    <source>
        <dbReference type="EMBL" id="EGG21437.1"/>
    </source>
</evidence>
<dbReference type="PRINTS" id="PR00727">
    <property type="entry name" value="LEADERPTASE"/>
</dbReference>
<dbReference type="EMBL" id="GL883010">
    <property type="protein sequence ID" value="EGG21437.1"/>
    <property type="molecule type" value="Genomic_DNA"/>
</dbReference>
<feature type="domain" description="Peptidase S26" evidence="8">
    <location>
        <begin position="193"/>
        <end position="232"/>
    </location>
</feature>
<dbReference type="KEGG" id="dfa:DFA_01321"/>
<dbReference type="InterPro" id="IPR052064">
    <property type="entry name" value="Mito_IMP1_subunit"/>
</dbReference>
<evidence type="ECO:0000256" key="7">
    <source>
        <dbReference type="PIRSR" id="PIRSR600223-1"/>
    </source>
</evidence>
<dbReference type="InterPro" id="IPR019758">
    <property type="entry name" value="Pept_S26A_signal_pept_1_CS"/>
</dbReference>
<proteinExistence type="inferred from homology"/>
<name>F4PS54_CACFS</name>
<dbReference type="GO" id="GO:0006465">
    <property type="term" value="P:signal peptide processing"/>
    <property type="evidence" value="ECO:0007669"/>
    <property type="project" value="InterPro"/>
</dbReference>
<dbReference type="RefSeq" id="XP_004359287.1">
    <property type="nucleotide sequence ID" value="XM_004359230.1"/>
</dbReference>
<dbReference type="STRING" id="1054147.F4PS54"/>
<evidence type="ECO:0000256" key="4">
    <source>
        <dbReference type="ARBA" id="ARBA00023128"/>
    </source>
</evidence>
<dbReference type="AlphaFoldDB" id="F4PS54"/>
<evidence type="ECO:0000256" key="5">
    <source>
        <dbReference type="ARBA" id="ARBA00023136"/>
    </source>
</evidence>
<dbReference type="SUPFAM" id="SSF51306">
    <property type="entry name" value="LexA/Signal peptidase"/>
    <property type="match status" value="1"/>
</dbReference>
<evidence type="ECO:0000256" key="1">
    <source>
        <dbReference type="ARBA" id="ARBA00004273"/>
    </source>
</evidence>
<evidence type="ECO:0000313" key="10">
    <source>
        <dbReference type="Proteomes" id="UP000007797"/>
    </source>
</evidence>
<organism evidence="9 10">
    <name type="scientific">Cavenderia fasciculata</name>
    <name type="common">Slime mold</name>
    <name type="synonym">Dictyostelium fasciculatum</name>
    <dbReference type="NCBI Taxonomy" id="261658"/>
    <lineage>
        <taxon>Eukaryota</taxon>
        <taxon>Amoebozoa</taxon>
        <taxon>Evosea</taxon>
        <taxon>Eumycetozoa</taxon>
        <taxon>Dictyostelia</taxon>
        <taxon>Acytosteliales</taxon>
        <taxon>Cavenderiaceae</taxon>
        <taxon>Cavenderia</taxon>
    </lineage>
</organism>
<comment type="similarity">
    <text evidence="6">Belongs to the peptidase S26 family. IMP1 subfamily.</text>
</comment>
<gene>
    <name evidence="9" type="ORF">DFA_01321</name>
</gene>
<keyword evidence="2" id="KW-0999">Mitochondrion inner membrane</keyword>
<feature type="active site" evidence="7">
    <location>
        <position position="173"/>
    </location>
</feature>
<dbReference type="CDD" id="cd06530">
    <property type="entry name" value="S26_SPase_I"/>
    <property type="match status" value="1"/>
</dbReference>
<evidence type="ECO:0000256" key="2">
    <source>
        <dbReference type="ARBA" id="ARBA00022792"/>
    </source>
</evidence>
<dbReference type="InterPro" id="IPR019533">
    <property type="entry name" value="Peptidase_S26"/>
</dbReference>
<dbReference type="GO" id="GO:0006627">
    <property type="term" value="P:protein processing involved in protein targeting to mitochondrion"/>
    <property type="evidence" value="ECO:0007669"/>
    <property type="project" value="TreeGrafter"/>
</dbReference>
<dbReference type="PANTHER" id="PTHR12383:SF16">
    <property type="entry name" value="MITOCHONDRIAL INNER MEMBRANE PROTEASE SUBUNIT 1"/>
    <property type="match status" value="1"/>
</dbReference>
<keyword evidence="10" id="KW-1185">Reference proteome</keyword>
<keyword evidence="3" id="KW-0378">Hydrolase</keyword>
<feature type="domain" description="Peptidase S26" evidence="8">
    <location>
        <begin position="104"/>
        <end position="186"/>
    </location>
</feature>
<comment type="subcellular location">
    <subcellularLocation>
        <location evidence="1">Mitochondrion inner membrane</location>
    </subcellularLocation>
</comment>
<dbReference type="InterPro" id="IPR000223">
    <property type="entry name" value="Pept_S26A_signal_pept_1"/>
</dbReference>
<keyword evidence="5" id="KW-0472">Membrane</keyword>
<evidence type="ECO:0000256" key="3">
    <source>
        <dbReference type="ARBA" id="ARBA00022801"/>
    </source>
</evidence>
<dbReference type="GO" id="GO:0004252">
    <property type="term" value="F:serine-type endopeptidase activity"/>
    <property type="evidence" value="ECO:0007669"/>
    <property type="project" value="InterPro"/>
</dbReference>
<dbReference type="OrthoDB" id="308440at2759"/>
<keyword evidence="4" id="KW-0496">Mitochondrion</keyword>
<dbReference type="GeneID" id="14872695"/>
<dbReference type="PANTHER" id="PTHR12383">
    <property type="entry name" value="PROTEASE FAMILY S26 MITOCHONDRIAL INNER MEMBRANE PROTEASE-RELATED"/>
    <property type="match status" value="1"/>
</dbReference>
<dbReference type="Gene3D" id="2.10.109.10">
    <property type="entry name" value="Umud Fragment, subunit A"/>
    <property type="match status" value="1"/>
</dbReference>